<dbReference type="VEuPathDB" id="CryptoDB:Vbra_8094"/>
<dbReference type="PANTHER" id="PTHR11559">
    <property type="entry name" value="CARBOXYLESTERASE"/>
    <property type="match status" value="1"/>
</dbReference>
<keyword evidence="5" id="KW-1185">Reference proteome</keyword>
<feature type="domain" description="Carboxylesterase type B" evidence="3">
    <location>
        <begin position="51"/>
        <end position="572"/>
    </location>
</feature>
<evidence type="ECO:0000256" key="1">
    <source>
        <dbReference type="SAM" id="MobiDB-lite"/>
    </source>
</evidence>
<dbReference type="EMBL" id="CDMY01000304">
    <property type="protein sequence ID" value="CEM00992.1"/>
    <property type="molecule type" value="Genomic_DNA"/>
</dbReference>
<feature type="signal peptide" evidence="2">
    <location>
        <begin position="1"/>
        <end position="20"/>
    </location>
</feature>
<dbReference type="Proteomes" id="UP000041254">
    <property type="component" value="Unassembled WGS sequence"/>
</dbReference>
<accession>A0A0G4ESL4</accession>
<protein>
    <recommendedName>
        <fullName evidence="3">Carboxylesterase type B domain-containing protein</fullName>
    </recommendedName>
</protein>
<dbReference type="InterPro" id="IPR019819">
    <property type="entry name" value="Carboxylesterase_B_CS"/>
</dbReference>
<dbReference type="Gene3D" id="3.40.50.1820">
    <property type="entry name" value="alpha/beta hydrolase"/>
    <property type="match status" value="1"/>
</dbReference>
<keyword evidence="2" id="KW-0732">Signal</keyword>
<gene>
    <name evidence="4" type="ORF">Vbra_8094</name>
</gene>
<feature type="chain" id="PRO_5005187553" description="Carboxylesterase type B domain-containing protein" evidence="2">
    <location>
        <begin position="21"/>
        <end position="746"/>
    </location>
</feature>
<evidence type="ECO:0000313" key="4">
    <source>
        <dbReference type="EMBL" id="CEM00992.1"/>
    </source>
</evidence>
<dbReference type="InterPro" id="IPR002018">
    <property type="entry name" value="CarbesteraseB"/>
</dbReference>
<dbReference type="PhylomeDB" id="A0A0G4ESL4"/>
<dbReference type="ESTHER" id="9alve-a0a0g4esl4">
    <property type="family name" value="Carb_B_Root"/>
</dbReference>
<organism evidence="4 5">
    <name type="scientific">Vitrella brassicaformis (strain CCMP3155)</name>
    <dbReference type="NCBI Taxonomy" id="1169540"/>
    <lineage>
        <taxon>Eukaryota</taxon>
        <taxon>Sar</taxon>
        <taxon>Alveolata</taxon>
        <taxon>Colpodellida</taxon>
        <taxon>Vitrellaceae</taxon>
        <taxon>Vitrella</taxon>
    </lineage>
</organism>
<feature type="compositionally biased region" description="Basic and acidic residues" evidence="1">
    <location>
        <begin position="683"/>
        <end position="699"/>
    </location>
</feature>
<reference evidence="4 5" key="1">
    <citation type="submission" date="2014-11" db="EMBL/GenBank/DDBJ databases">
        <authorList>
            <person name="Zhu J."/>
            <person name="Qi W."/>
            <person name="Song R."/>
        </authorList>
    </citation>
    <scope>NUCLEOTIDE SEQUENCE [LARGE SCALE GENOMIC DNA]</scope>
</reference>
<dbReference type="STRING" id="1169540.A0A0G4ESL4"/>
<sequence>MEMVVVGLVVALLAFLGVLATSEDPSVEISTGPDTAVTYIGTCIPQNGVGDDESGVDAYLGIKYADAPRFTAPSTLLPKQGDDLTIDATQLGPACISLCGKINQSPFFCGDIESAVEDCLFLNVWVPRKAAAEAKQKNQTLPTIVINVGGGFYTGSATAPFNDGAALALGTSSVVVNYGYRLGVFGFLFLPPAIEGNFGFLDSIAALHWTSELIENFGGSSELTLWGFSAGATLISCHLVSPLIEELGISIKNAILTSSSYGLPFNSPDQAEKFSSLALSVVGSCSRGDFDDAEAYADCLRNAPLKEIAQSNSINYLAQVVTDFFKLTEAITPVPDGHVIPRECYQSLLDGEGLQVPLILTTTNNEGTPFIRQALTVVDSVAKVVTPLITNPVTYTSLIISLFGVKRGLDVLKLYPPLGNPGAPGEPSGSLPKPSDPDAGSSFSSAFGDYIYSCPARPLCGLRDNCYLGYFDAGFSSSRSPSLADEVDASLGGTYREFCQPDDVRCHLEEQPWMLQSAGIFLEDDNGERFKYTDAELEALEVFWAYIRNFINSDDPNNGEEVPEWKDYFFSADGDDPFQALAVIDGDVKAKTSPGFKQEVCNLWDSIDPRYSVSWKNLPSAFSLFEDEQPPVASTPPRLHCVGHRALSPAVKETWRQAIREDPVPTGMGLSLVNDFFCEAADSEREGETESSTNDREPPSEEFLSVVKVIEEQRARERARWDRAVSIDDTAGLEVEALMKQYGFFR</sequence>
<dbReference type="InParanoid" id="A0A0G4ESL4"/>
<dbReference type="AlphaFoldDB" id="A0A0G4ESL4"/>
<evidence type="ECO:0000256" key="2">
    <source>
        <dbReference type="SAM" id="SignalP"/>
    </source>
</evidence>
<name>A0A0G4ESL4_VITBC</name>
<dbReference type="Pfam" id="PF00135">
    <property type="entry name" value="COesterase"/>
    <property type="match status" value="1"/>
</dbReference>
<evidence type="ECO:0000313" key="5">
    <source>
        <dbReference type="Proteomes" id="UP000041254"/>
    </source>
</evidence>
<evidence type="ECO:0000259" key="3">
    <source>
        <dbReference type="Pfam" id="PF00135"/>
    </source>
</evidence>
<feature type="region of interest" description="Disordered" evidence="1">
    <location>
        <begin position="683"/>
        <end position="703"/>
    </location>
</feature>
<dbReference type="SUPFAM" id="SSF53474">
    <property type="entry name" value="alpha/beta-Hydrolases"/>
    <property type="match status" value="1"/>
</dbReference>
<dbReference type="OrthoDB" id="3200163at2759"/>
<dbReference type="InterPro" id="IPR050309">
    <property type="entry name" value="Type-B_Carboxylest/Lipase"/>
</dbReference>
<dbReference type="PROSITE" id="PS00941">
    <property type="entry name" value="CARBOXYLESTERASE_B_2"/>
    <property type="match status" value="1"/>
</dbReference>
<proteinExistence type="predicted"/>
<dbReference type="InterPro" id="IPR029058">
    <property type="entry name" value="AB_hydrolase_fold"/>
</dbReference>